<dbReference type="InParanoid" id="A0A2P6N663"/>
<proteinExistence type="predicted"/>
<organism evidence="1 2">
    <name type="scientific">Planoprotostelium fungivorum</name>
    <dbReference type="NCBI Taxonomy" id="1890364"/>
    <lineage>
        <taxon>Eukaryota</taxon>
        <taxon>Amoebozoa</taxon>
        <taxon>Evosea</taxon>
        <taxon>Variosea</taxon>
        <taxon>Cavosteliida</taxon>
        <taxon>Cavosteliaceae</taxon>
        <taxon>Planoprotostelium</taxon>
    </lineage>
</organism>
<gene>
    <name evidence="1" type="ORF">PROFUN_08194</name>
</gene>
<protein>
    <submittedName>
        <fullName evidence="1">Uncharacterized protein</fullName>
    </submittedName>
</protein>
<dbReference type="AlphaFoldDB" id="A0A2P6N663"/>
<evidence type="ECO:0000313" key="2">
    <source>
        <dbReference type="Proteomes" id="UP000241769"/>
    </source>
</evidence>
<accession>A0A2P6N663</accession>
<dbReference type="EMBL" id="MDYQ01000184">
    <property type="protein sequence ID" value="PRP79433.1"/>
    <property type="molecule type" value="Genomic_DNA"/>
</dbReference>
<evidence type="ECO:0000313" key="1">
    <source>
        <dbReference type="EMBL" id="PRP79433.1"/>
    </source>
</evidence>
<reference evidence="1 2" key="1">
    <citation type="journal article" date="2018" name="Genome Biol. Evol.">
        <title>Multiple Roots of Fruiting Body Formation in Amoebozoa.</title>
        <authorList>
            <person name="Hillmann F."/>
            <person name="Forbes G."/>
            <person name="Novohradska S."/>
            <person name="Ferling I."/>
            <person name="Riege K."/>
            <person name="Groth M."/>
            <person name="Westermann M."/>
            <person name="Marz M."/>
            <person name="Spaller T."/>
            <person name="Winckler T."/>
            <person name="Schaap P."/>
            <person name="Glockner G."/>
        </authorList>
    </citation>
    <scope>NUCLEOTIDE SEQUENCE [LARGE SCALE GENOMIC DNA]</scope>
    <source>
        <strain evidence="1 2">Jena</strain>
    </source>
</reference>
<sequence length="135" mass="14668">MESRMRDMGRRPRYSQPLSLSSSVDSLVYPISTFNLNGAVHRNENKAASSIMPPVAEGTIKTPREGKRLHKFPCEQCNPVPNWAKGDGKCKSCKGQGNFNSGPCRNCNGSGMCLTCNGMGRMEVEVPANCPCSIV</sequence>
<keyword evidence="2" id="KW-1185">Reference proteome</keyword>
<dbReference type="Proteomes" id="UP000241769">
    <property type="component" value="Unassembled WGS sequence"/>
</dbReference>
<comment type="caution">
    <text evidence="1">The sequence shown here is derived from an EMBL/GenBank/DDBJ whole genome shotgun (WGS) entry which is preliminary data.</text>
</comment>
<name>A0A2P6N663_9EUKA</name>